<evidence type="ECO:0000256" key="7">
    <source>
        <dbReference type="ARBA" id="ARBA00022785"/>
    </source>
</evidence>
<dbReference type="GO" id="GO:0005737">
    <property type="term" value="C:cytoplasm"/>
    <property type="evidence" value="ECO:0007669"/>
    <property type="project" value="UniProtKB-SubCell"/>
</dbReference>
<evidence type="ECO:0000313" key="14">
    <source>
        <dbReference type="EMBL" id="TDP12855.1"/>
    </source>
</evidence>
<evidence type="ECO:0000256" key="5">
    <source>
        <dbReference type="ARBA" id="ARBA00022679"/>
    </source>
</evidence>
<dbReference type="UniPathway" id="UPA00392"/>
<keyword evidence="6 13" id="KW-0949">S-adenosyl-L-methionine</keyword>
<dbReference type="EC" id="2.4.99.17" evidence="10 13"/>
<comment type="subunit">
    <text evidence="3 13">Monomer.</text>
</comment>
<evidence type="ECO:0000256" key="13">
    <source>
        <dbReference type="HAMAP-Rule" id="MF_00113"/>
    </source>
</evidence>
<organism evidence="14 15">
    <name type="scientific">Roseateles asaccharophilus</name>
    <dbReference type="NCBI Taxonomy" id="582607"/>
    <lineage>
        <taxon>Bacteria</taxon>
        <taxon>Pseudomonadati</taxon>
        <taxon>Pseudomonadota</taxon>
        <taxon>Betaproteobacteria</taxon>
        <taxon>Burkholderiales</taxon>
        <taxon>Sphaerotilaceae</taxon>
        <taxon>Roseateles</taxon>
    </lineage>
</organism>
<evidence type="ECO:0000256" key="1">
    <source>
        <dbReference type="ARBA" id="ARBA00004496"/>
    </source>
</evidence>
<name>A0A4R6NCW9_9BURK</name>
<dbReference type="SUPFAM" id="SSF111337">
    <property type="entry name" value="QueA-like"/>
    <property type="match status" value="1"/>
</dbReference>
<keyword evidence="15" id="KW-1185">Reference proteome</keyword>
<evidence type="ECO:0000313" key="15">
    <source>
        <dbReference type="Proteomes" id="UP000295357"/>
    </source>
</evidence>
<protein>
    <recommendedName>
        <fullName evidence="11 13">S-adenosylmethionine:tRNA ribosyltransferase-isomerase</fullName>
        <ecNumber evidence="10 13">2.4.99.17</ecNumber>
    </recommendedName>
    <alternativeName>
        <fullName evidence="12 13">Queuosine biosynthesis protein QueA</fullName>
    </alternativeName>
</protein>
<dbReference type="PANTHER" id="PTHR30307">
    <property type="entry name" value="S-ADENOSYLMETHIONINE:TRNA RIBOSYLTRANSFERASE-ISOMERASE"/>
    <property type="match status" value="1"/>
</dbReference>
<dbReference type="EMBL" id="SNXE01000001">
    <property type="protein sequence ID" value="TDP12855.1"/>
    <property type="molecule type" value="Genomic_DNA"/>
</dbReference>
<comment type="function">
    <text evidence="13">Transfers and isomerizes the ribose moiety from AdoMet to the 7-aminomethyl group of 7-deazaguanine (preQ1-tRNA) to give epoxyqueuosine (oQ-tRNA).</text>
</comment>
<dbReference type="Proteomes" id="UP000295357">
    <property type="component" value="Unassembled WGS sequence"/>
</dbReference>
<dbReference type="FunFam" id="3.40.1780.10:FF:000001">
    <property type="entry name" value="S-adenosylmethionine:tRNA ribosyltransferase-isomerase"/>
    <property type="match status" value="1"/>
</dbReference>
<comment type="catalytic activity">
    <reaction evidence="8 13">
        <text>7-aminomethyl-7-carbaguanosine(34) in tRNA + S-adenosyl-L-methionine = epoxyqueuosine(34) in tRNA + adenine + L-methionine + 2 H(+)</text>
        <dbReference type="Rhea" id="RHEA:32155"/>
        <dbReference type="Rhea" id="RHEA-COMP:10342"/>
        <dbReference type="Rhea" id="RHEA-COMP:18582"/>
        <dbReference type="ChEBI" id="CHEBI:15378"/>
        <dbReference type="ChEBI" id="CHEBI:16708"/>
        <dbReference type="ChEBI" id="CHEBI:57844"/>
        <dbReference type="ChEBI" id="CHEBI:59789"/>
        <dbReference type="ChEBI" id="CHEBI:82833"/>
        <dbReference type="ChEBI" id="CHEBI:194443"/>
        <dbReference type="EC" id="2.4.99.17"/>
    </reaction>
</comment>
<evidence type="ECO:0000256" key="6">
    <source>
        <dbReference type="ARBA" id="ARBA00022691"/>
    </source>
</evidence>
<dbReference type="Pfam" id="PF02547">
    <property type="entry name" value="Queuosine_synth"/>
    <property type="match status" value="1"/>
</dbReference>
<evidence type="ECO:0000256" key="2">
    <source>
        <dbReference type="ARBA" id="ARBA00004691"/>
    </source>
</evidence>
<dbReference type="Gene3D" id="2.40.10.240">
    <property type="entry name" value="QueA-like"/>
    <property type="match status" value="1"/>
</dbReference>
<dbReference type="Gene3D" id="3.40.1780.10">
    <property type="entry name" value="QueA-like"/>
    <property type="match status" value="1"/>
</dbReference>
<dbReference type="NCBIfam" id="TIGR00113">
    <property type="entry name" value="queA"/>
    <property type="match status" value="1"/>
</dbReference>
<accession>A0A4R6NCW9</accession>
<dbReference type="InterPro" id="IPR042119">
    <property type="entry name" value="QueA_dom2"/>
</dbReference>
<keyword evidence="4 13" id="KW-0963">Cytoplasm</keyword>
<evidence type="ECO:0000256" key="8">
    <source>
        <dbReference type="ARBA" id="ARBA00052751"/>
    </source>
</evidence>
<dbReference type="AlphaFoldDB" id="A0A4R6NCW9"/>
<keyword evidence="14" id="KW-0413">Isomerase</keyword>
<comment type="pathway">
    <text evidence="2 13">tRNA modification; tRNA-queuosine biosynthesis.</text>
</comment>
<evidence type="ECO:0000256" key="9">
    <source>
        <dbReference type="ARBA" id="ARBA00061210"/>
    </source>
</evidence>
<dbReference type="PANTHER" id="PTHR30307:SF0">
    <property type="entry name" value="S-ADENOSYLMETHIONINE:TRNA RIBOSYLTRANSFERASE-ISOMERASE"/>
    <property type="match status" value="1"/>
</dbReference>
<dbReference type="InterPro" id="IPR003699">
    <property type="entry name" value="QueA"/>
</dbReference>
<dbReference type="InterPro" id="IPR036100">
    <property type="entry name" value="QueA_sf"/>
</dbReference>
<gene>
    <name evidence="13" type="primary">queA</name>
    <name evidence="14" type="ORF">DFR39_101329</name>
</gene>
<proteinExistence type="inferred from homology"/>
<evidence type="ECO:0000256" key="12">
    <source>
        <dbReference type="ARBA" id="ARBA00076160"/>
    </source>
</evidence>
<dbReference type="GO" id="GO:0008616">
    <property type="term" value="P:tRNA queuosine(34) biosynthetic process"/>
    <property type="evidence" value="ECO:0007669"/>
    <property type="project" value="UniProtKB-UniRule"/>
</dbReference>
<keyword evidence="7 13" id="KW-0671">Queuosine biosynthesis</keyword>
<comment type="similarity">
    <text evidence="9 13">Belongs to the QueA family.</text>
</comment>
<reference evidence="14 15" key="1">
    <citation type="submission" date="2019-03" db="EMBL/GenBank/DDBJ databases">
        <title>Genomic Encyclopedia of Type Strains, Phase IV (KMG-IV): sequencing the most valuable type-strain genomes for metagenomic binning, comparative biology and taxonomic classification.</title>
        <authorList>
            <person name="Goeker M."/>
        </authorList>
    </citation>
    <scope>NUCLEOTIDE SEQUENCE [LARGE SCALE GENOMIC DNA]</scope>
    <source>
        <strain evidence="14 15">DSM 25082</strain>
    </source>
</reference>
<dbReference type="InterPro" id="IPR042118">
    <property type="entry name" value="QueA_dom1"/>
</dbReference>
<evidence type="ECO:0000256" key="10">
    <source>
        <dbReference type="ARBA" id="ARBA00066503"/>
    </source>
</evidence>
<dbReference type="HAMAP" id="MF_00113">
    <property type="entry name" value="QueA"/>
    <property type="match status" value="1"/>
</dbReference>
<keyword evidence="5 13" id="KW-0808">Transferase</keyword>
<comment type="subcellular location">
    <subcellularLocation>
        <location evidence="1 13">Cytoplasm</location>
    </subcellularLocation>
</comment>
<evidence type="ECO:0000256" key="4">
    <source>
        <dbReference type="ARBA" id="ARBA00022490"/>
    </source>
</evidence>
<dbReference type="NCBIfam" id="NF001140">
    <property type="entry name" value="PRK00147.1"/>
    <property type="match status" value="1"/>
</dbReference>
<evidence type="ECO:0000256" key="11">
    <source>
        <dbReference type="ARBA" id="ARBA00069325"/>
    </source>
</evidence>
<comment type="caution">
    <text evidence="14">The sequence shown here is derived from an EMBL/GenBank/DDBJ whole genome shotgun (WGS) entry which is preliminary data.</text>
</comment>
<sequence>MQACLERVRPALNTTMSDTALSSAAALQRDYSVADFDFELPPELIAQTPAAERSASRLLDGRSSPPVDRIFRELPQLLNPGDLLVFNNTKVIKARLYGQKASGGAVEALVERVLPAAAGGQSDEVWAHMRASKSPKPGARVSFADGAFEAEVLGRCGPDNGLFHLRLSGDAFELLERHGHVPLPPYIEHADSEDDVRRYQTVFAKEPGAVAAPTAALHFDEGVLAALAARGVATAHVTLHVGAGTFQPVRVDKLSEHKMHSEWFEVSPATVDAIAACKARGGQVVAVGTTTLRALESAALGGSLQAGARETDIFITPGFQFRVVDRLVTNFHLPKSTLMMLVSAFAGYEPIMALYRHAIAQGYRFFSYGDAMLLERRTG</sequence>
<evidence type="ECO:0000256" key="3">
    <source>
        <dbReference type="ARBA" id="ARBA00011245"/>
    </source>
</evidence>
<dbReference type="GO" id="GO:0051075">
    <property type="term" value="F:S-adenosylmethionine:tRNA ribosyltransferase-isomerase activity"/>
    <property type="evidence" value="ECO:0007669"/>
    <property type="project" value="UniProtKB-EC"/>
</dbReference>